<feature type="domain" description="2EXR" evidence="1">
    <location>
        <begin position="267"/>
        <end position="349"/>
    </location>
</feature>
<dbReference type="Pfam" id="PF20150">
    <property type="entry name" value="2EXR"/>
    <property type="match status" value="2"/>
</dbReference>
<name>A0A8A3NUR2_9HELO</name>
<feature type="domain" description="2EXR" evidence="1">
    <location>
        <begin position="16"/>
        <end position="107"/>
    </location>
</feature>
<protein>
    <recommendedName>
        <fullName evidence="1">2EXR domain-containing protein</fullName>
    </recommendedName>
</protein>
<keyword evidence="3" id="KW-1185">Reference proteome</keyword>
<evidence type="ECO:0000313" key="2">
    <source>
        <dbReference type="EMBL" id="QSZ29193.1"/>
    </source>
</evidence>
<evidence type="ECO:0000313" key="3">
    <source>
        <dbReference type="Proteomes" id="UP000672032"/>
    </source>
</evidence>
<dbReference type="Proteomes" id="UP000672032">
    <property type="component" value="Chromosome 1"/>
</dbReference>
<dbReference type="AlphaFoldDB" id="A0A8A3NUR2"/>
<reference evidence="2" key="1">
    <citation type="submission" date="2020-10" db="EMBL/GenBank/DDBJ databases">
        <title>Genome Sequence of Monilinia vaccinii-corymbosi Sheds Light on Mummy Berry Disease Infection of Blueberry and Mating Type.</title>
        <authorList>
            <person name="Yow A.G."/>
            <person name="Zhang Y."/>
            <person name="Bansal K."/>
            <person name="Eacker S.M."/>
            <person name="Sullivan S."/>
            <person name="Liachko I."/>
            <person name="Cubeta M.A."/>
            <person name="Rollins J.A."/>
            <person name="Ashrafi H."/>
        </authorList>
    </citation>
    <scope>NUCLEOTIDE SEQUENCE</scope>
    <source>
        <strain evidence="2">RL-1</strain>
    </source>
</reference>
<dbReference type="OrthoDB" id="3473305at2759"/>
<dbReference type="PANTHER" id="PTHR35910:SF6">
    <property type="entry name" value="2EXR DOMAIN-CONTAINING PROTEIN"/>
    <property type="match status" value="1"/>
</dbReference>
<organism evidence="2 3">
    <name type="scientific">Monilinia vaccinii-corymbosi</name>
    <dbReference type="NCBI Taxonomy" id="61207"/>
    <lineage>
        <taxon>Eukaryota</taxon>
        <taxon>Fungi</taxon>
        <taxon>Dikarya</taxon>
        <taxon>Ascomycota</taxon>
        <taxon>Pezizomycotina</taxon>
        <taxon>Leotiomycetes</taxon>
        <taxon>Helotiales</taxon>
        <taxon>Sclerotiniaceae</taxon>
        <taxon>Monilinia</taxon>
    </lineage>
</organism>
<gene>
    <name evidence="2" type="ORF">DSL72_003704</name>
</gene>
<evidence type="ECO:0000259" key="1">
    <source>
        <dbReference type="Pfam" id="PF20150"/>
    </source>
</evidence>
<accession>A0A8A3NUR2</accession>
<sequence>MNPNQPQTQLDVGPSSFAKLPLELQRKIWEYAAITPSRVIQVETACERDDAGYVPDIRDVIYQTPTECSPTSLLETCLETQTIAMKNYKHSAFNGRPLFYNPDRDILWVRGNPLVVFIPNTLAVEETIGFREVLFDERTRAPLGPYLFRSVALDFAGIKASRKCGPGWMHQRPHRPLVRLYAVSGAKVEKLYIVYSSGDRRDEVDREVKRWEDDFDVIAEGSYLPEMIRAIVEEKNKRDGTNLTRWKAPSIEAILDTWLLEPIQTLHCFPRLPLELQREIWKYAAILHYRPLEIEMYVDDAKHHDDGSAAFRNRVTTPPHPTALFQTCREPRAASMMKHDRLHFANRPSTATKTKISSGSTAIPYGKLLAINLRSFAPAQIPLHLRYKLRRMFATHHVAQGIALEKVYLAYSDASQKEEAENEADLLARYLEGFENLDPSMFKAAIAPPRRHLGIEIKMPLVEAILETDLFQARNDSSWWRKERTCVLG</sequence>
<dbReference type="InterPro" id="IPR045518">
    <property type="entry name" value="2EXR"/>
</dbReference>
<dbReference type="EMBL" id="CP063405">
    <property type="protein sequence ID" value="QSZ29193.1"/>
    <property type="molecule type" value="Genomic_DNA"/>
</dbReference>
<dbReference type="PANTHER" id="PTHR35910">
    <property type="entry name" value="2EXR DOMAIN-CONTAINING PROTEIN"/>
    <property type="match status" value="1"/>
</dbReference>
<proteinExistence type="predicted"/>